<gene>
    <name evidence="2" type="ORF">J3D65DRAFT_307698</name>
</gene>
<dbReference type="EMBL" id="JBBPEH010000004">
    <property type="protein sequence ID" value="KAK7540041.1"/>
    <property type="molecule type" value="Genomic_DNA"/>
</dbReference>
<evidence type="ECO:0000313" key="3">
    <source>
        <dbReference type="Proteomes" id="UP001360953"/>
    </source>
</evidence>
<evidence type="ECO:0000313" key="2">
    <source>
        <dbReference type="EMBL" id="KAK7540041.1"/>
    </source>
</evidence>
<sequence>MALGPGRFGDICDAMDWKMMRDATDGIWINCCRDGPGPEAHDSRRERIRTEDPPAGGERRRAPPVNTTTGACNVGPEHATCQLDGPTQQKQLCPAASHHVECWLTSSGTTPLQAGLSASQTPPPSLHGSIPIFNVHTVHPASCSTAHPGKPLQLPWRRPTRRVASASGVSQATPMPLSQQLAPYPHRKQPDRSGGPGRGAAAAAAAAAAYWTCDTVREDGRELVGEGCLECALWLLSGQSFQSKHHFSSLWSQSFISSKAAFCLGFLSHNLPAHGLHGAAPAAYFT</sequence>
<dbReference type="Proteomes" id="UP001360953">
    <property type="component" value="Unassembled WGS sequence"/>
</dbReference>
<accession>A0ABR1LY07</accession>
<keyword evidence="3" id="KW-1185">Reference proteome</keyword>
<feature type="region of interest" description="Disordered" evidence="1">
    <location>
        <begin position="35"/>
        <end position="71"/>
    </location>
</feature>
<protein>
    <submittedName>
        <fullName evidence="2">Uncharacterized protein</fullName>
    </submittedName>
</protein>
<comment type="caution">
    <text evidence="2">The sequence shown here is derived from an EMBL/GenBank/DDBJ whole genome shotgun (WGS) entry which is preliminary data.</text>
</comment>
<name>A0ABR1LY07_9PEZI</name>
<organism evidence="2 3">
    <name type="scientific">Phyllosticta citribraziliensis</name>
    <dbReference type="NCBI Taxonomy" id="989973"/>
    <lineage>
        <taxon>Eukaryota</taxon>
        <taxon>Fungi</taxon>
        <taxon>Dikarya</taxon>
        <taxon>Ascomycota</taxon>
        <taxon>Pezizomycotina</taxon>
        <taxon>Dothideomycetes</taxon>
        <taxon>Dothideomycetes incertae sedis</taxon>
        <taxon>Botryosphaeriales</taxon>
        <taxon>Phyllostictaceae</taxon>
        <taxon>Phyllosticta</taxon>
    </lineage>
</organism>
<feature type="region of interest" description="Disordered" evidence="1">
    <location>
        <begin position="162"/>
        <end position="199"/>
    </location>
</feature>
<reference evidence="2 3" key="1">
    <citation type="submission" date="2024-04" db="EMBL/GenBank/DDBJ databases">
        <title>Phyllosticta paracitricarpa is synonymous to the EU quarantine fungus P. citricarpa based on phylogenomic analyses.</title>
        <authorList>
            <consortium name="Lawrence Berkeley National Laboratory"/>
            <person name="Van ingen-buijs V.A."/>
            <person name="Van westerhoven A.C."/>
            <person name="Haridas S."/>
            <person name="Skiadas P."/>
            <person name="Martin F."/>
            <person name="Groenewald J.Z."/>
            <person name="Crous P.W."/>
            <person name="Seidl M.F."/>
        </authorList>
    </citation>
    <scope>NUCLEOTIDE SEQUENCE [LARGE SCALE GENOMIC DNA]</scope>
    <source>
        <strain evidence="2 3">CPC 17464</strain>
    </source>
</reference>
<feature type="compositionally biased region" description="Basic and acidic residues" evidence="1">
    <location>
        <begin position="39"/>
        <end position="61"/>
    </location>
</feature>
<proteinExistence type="predicted"/>
<evidence type="ECO:0000256" key="1">
    <source>
        <dbReference type="SAM" id="MobiDB-lite"/>
    </source>
</evidence>
<dbReference type="GeneID" id="92028146"/>
<feature type="compositionally biased region" description="Polar residues" evidence="1">
    <location>
        <begin position="167"/>
        <end position="181"/>
    </location>
</feature>
<dbReference type="RefSeq" id="XP_066657312.1">
    <property type="nucleotide sequence ID" value="XM_066795240.1"/>
</dbReference>